<evidence type="ECO:0000313" key="1">
    <source>
        <dbReference type="EMBL" id="XFO71430.1"/>
    </source>
</evidence>
<gene>
    <name evidence="1" type="ORF">SPACI_014450</name>
</gene>
<name>A0ABZ3IZM9_SPOA4</name>
<organism evidence="1 2">
    <name type="scientific">Sporomusa acidovorans (strain ATCC 49682 / DSM 3132 / Mol)</name>
    <dbReference type="NCBI Taxonomy" id="1123286"/>
    <lineage>
        <taxon>Bacteria</taxon>
        <taxon>Bacillati</taxon>
        <taxon>Bacillota</taxon>
        <taxon>Negativicutes</taxon>
        <taxon>Selenomonadales</taxon>
        <taxon>Sporomusaceae</taxon>
        <taxon>Sporomusa</taxon>
    </lineage>
</organism>
<protein>
    <submittedName>
        <fullName evidence="1">Uncharacterized protein</fullName>
    </submittedName>
</protein>
<evidence type="ECO:0000313" key="2">
    <source>
        <dbReference type="Proteomes" id="UP000216052"/>
    </source>
</evidence>
<sequence length="117" mass="13318">MIAIAVILLLSAALIAGLAMFWQNIVAWIKKAVNKIKEVLRLTVEGTRTFITKTMEGFKNKSKYYYQNKVTREWEEVVYTKVVEESEVPPDILAKVRNQALDVEISTTEELKLVVSA</sequence>
<dbReference type="RefSeq" id="WP_093795870.1">
    <property type="nucleotide sequence ID" value="NZ_CP155571.1"/>
</dbReference>
<proteinExistence type="predicted"/>
<dbReference type="EMBL" id="CP155571">
    <property type="protein sequence ID" value="XFO71430.1"/>
    <property type="molecule type" value="Genomic_DNA"/>
</dbReference>
<accession>A0ABZ3IZM9</accession>
<keyword evidence="2" id="KW-1185">Reference proteome</keyword>
<reference evidence="1" key="1">
    <citation type="submission" date="2024-05" db="EMBL/GenBank/DDBJ databases">
        <title>Isolation and characterization of Sporomusa carbonis sp. nov., a carboxydotrophic hydrogenogen in the genus of Sporomusa isolated from a charcoal burning pile.</title>
        <authorList>
            <person name="Boeer T."/>
            <person name="Rosenbaum F."/>
            <person name="Eysell L."/>
            <person name="Mueller V."/>
            <person name="Daniel R."/>
            <person name="Poehlein A."/>
        </authorList>
    </citation>
    <scope>NUCLEOTIDE SEQUENCE [LARGE SCALE GENOMIC DNA]</scope>
    <source>
        <strain evidence="1">DSM 3132</strain>
    </source>
</reference>
<dbReference type="Proteomes" id="UP000216052">
    <property type="component" value="Chromosome"/>
</dbReference>